<gene>
    <name evidence="1" type="ORF">E5S67_02930</name>
</gene>
<keyword evidence="2" id="KW-1185">Reference proteome</keyword>
<comment type="caution">
    <text evidence="1">The sequence shown here is derived from an EMBL/GenBank/DDBJ whole genome shotgun (WGS) entry which is preliminary data.</text>
</comment>
<evidence type="ECO:0000313" key="2">
    <source>
        <dbReference type="Proteomes" id="UP000702425"/>
    </source>
</evidence>
<accession>A0ABX2CXT7</accession>
<proteinExistence type="predicted"/>
<evidence type="ECO:0000313" key="1">
    <source>
        <dbReference type="EMBL" id="NQE35200.1"/>
    </source>
</evidence>
<sequence>MGTRTKTFPLSLTPTSTTAITEVFHLRNMTVDPEDEIAVYLEAIYANGSIKSFTLFKFPDFDGDESEAEKMALFTAAENASQKFGIRILTRKTGETTYREKAELIMVNRGRKDYLDLLNPYMTKQQLRILEQNDEIAVQLVDYGNGLLKTGDFLELEFAIRIESEKKNNEIEELRQQVSTLQLAIEGRLTSLTAGTFLGRDATTGVVQALPQSRFATPAQIDQAIIDWVGTAPANLDTLKEFGNAINNDANFFATINNALATKVNKTSDETINGFKTFASAIKTPYFEKDIVLKLTTGVNWTANTWYTIPGLIIPYAWQEVRLYELIVNYQYNDGVNSYSHWQMGGNTRLSGGIGWKAGGVVVEDTIILQQHNGSDTNILTFRSLIGNLNRGLEVKPSFNIIISGLGFIEFALKRFI</sequence>
<name>A0ABX2CXT7_9CYAN</name>
<organism evidence="1 2">
    <name type="scientific">Microcoleus asticus IPMA8</name>
    <dbReference type="NCBI Taxonomy" id="2563858"/>
    <lineage>
        <taxon>Bacteria</taxon>
        <taxon>Bacillati</taxon>
        <taxon>Cyanobacteriota</taxon>
        <taxon>Cyanophyceae</taxon>
        <taxon>Oscillatoriophycideae</taxon>
        <taxon>Oscillatoriales</taxon>
        <taxon>Microcoleaceae</taxon>
        <taxon>Microcoleus</taxon>
        <taxon>Microcoleus asticus</taxon>
    </lineage>
</organism>
<reference evidence="1 2" key="1">
    <citation type="journal article" date="2020" name="Sci. Rep.">
        <title>A novel cyanobacterial geosmin producer, revising GeoA distribution and dispersion patterns in Bacteria.</title>
        <authorList>
            <person name="Churro C."/>
            <person name="Semedo-Aguiar A.P."/>
            <person name="Silva A.D."/>
            <person name="Pereira-Leal J.B."/>
            <person name="Leite R.B."/>
        </authorList>
    </citation>
    <scope>NUCLEOTIDE SEQUENCE [LARGE SCALE GENOMIC DNA]</scope>
    <source>
        <strain evidence="1 2">IPMA8</strain>
    </source>
</reference>
<dbReference type="EMBL" id="SRRZ01000049">
    <property type="protein sequence ID" value="NQE35200.1"/>
    <property type="molecule type" value="Genomic_DNA"/>
</dbReference>
<dbReference type="Proteomes" id="UP000702425">
    <property type="component" value="Unassembled WGS sequence"/>
</dbReference>
<protein>
    <submittedName>
        <fullName evidence="1">Uncharacterized protein</fullName>
    </submittedName>
</protein>